<evidence type="ECO:0000313" key="3">
    <source>
        <dbReference type="EMBL" id="TVT41821.1"/>
    </source>
</evidence>
<sequence>MQLTLRYHEQAQRPACAAFLRGTDPAAWLRELGRWQLAASQLSCYLVPESIRSGQLAGLFVVVAEGASLPTDVLEPYGQVAGQRLYVPVQAGLWPATTPDELQAALLWPRQLLHPSIGLVGFDTIDELDLGTLLDCAPPRPTDWGRAQPGHSPKPRLQQLRVLRPTAAEVLETLQQDVGTAPLTDLPGTAEAQPGPVRQWFEQLRYQLVKTCLGWVRRQRQGREPSSGHGFDWGRLFKVLGGVVLVAVGVLGIFALLSQGSFSSMGIVLALVVRMLVKFLDGNKDARPAPAPHFGRPQAAQPGRLEKWLAGNLNALEKKRQNEIERLLRLFNDNPAEALKYAIPLGGPYQNRGTAPPLALLGPRNTSFNLSGLGGGRATDQWDIGDYQHDLRRQYQSAANQELLAGRYAKAAYIHAHLLGDYLAAANALEQGHLFREAAALHKDHLHSPAGAARCLERGGLLLEAAEIYAELTQHEKAGDLYTQLAQPALAARHYERGITLLLDNDDRPAAARLLADKLHAPDRAQQVLLEGWASPKQPEVCLTQYFELASAQAHDLGAQVQTVFRQHTTSAQQVPLLRVLATVADRHATPELLTASRDIAYEVISTEAAAGNLEPLPLLRHFEPTDRLLAADCSRYTTSQPLRATVARRPATMQLDATIKWKQAASHRHQWVALGVRGEQLHLARGNWYGHLEYYSWAVPLPAETHMELVVDEFQSTTLLVRTSANAALPTLHLPKNKHFAEALTVECPTWLPPWPTRVAVLPTGTAAAQLQGDTVLLQRYTATGQLLPALTYRLSTAEQSFSGTEYGWPGSLLYYDGKYFTYWQNQMIWLAESGRHRMHILPTEAYQLVRSPYTAELSLAVVSEEGFMRWEPSKPTRNAPWEQLTADDASPSIHGLCFVGAAHVVGISINQASLYALGPDGAQLVRLIEVPDLVAVLPTSHRQQFALLASTGRLSLHQLDEE</sequence>
<feature type="domain" description="MoxR-vWA-beta-propeller ternary system" evidence="2">
    <location>
        <begin position="2"/>
        <end position="174"/>
    </location>
</feature>
<dbReference type="AlphaFoldDB" id="A0A558BZ99"/>
<evidence type="ECO:0000256" key="1">
    <source>
        <dbReference type="SAM" id="Phobius"/>
    </source>
</evidence>
<keyword evidence="4" id="KW-1185">Reference proteome</keyword>
<evidence type="ECO:0000259" key="2">
    <source>
        <dbReference type="Pfam" id="PF19919"/>
    </source>
</evidence>
<keyword evidence="1" id="KW-0812">Transmembrane</keyword>
<proteinExistence type="predicted"/>
<dbReference type="Pfam" id="PF19919">
    <property type="entry name" value="bpX3"/>
    <property type="match status" value="1"/>
</dbReference>
<name>A0A558BZ99_9BACT</name>
<dbReference type="Proteomes" id="UP000317624">
    <property type="component" value="Unassembled WGS sequence"/>
</dbReference>
<organism evidence="3 4">
    <name type="scientific">Hymenobacter setariae</name>
    <dbReference type="NCBI Taxonomy" id="2594794"/>
    <lineage>
        <taxon>Bacteria</taxon>
        <taxon>Pseudomonadati</taxon>
        <taxon>Bacteroidota</taxon>
        <taxon>Cytophagia</taxon>
        <taxon>Cytophagales</taxon>
        <taxon>Hymenobacteraceae</taxon>
        <taxon>Hymenobacter</taxon>
    </lineage>
</organism>
<dbReference type="OrthoDB" id="1235043at2"/>
<dbReference type="InterPro" id="IPR045551">
    <property type="entry name" value="bpX3"/>
</dbReference>
<feature type="transmembrane region" description="Helical" evidence="1">
    <location>
        <begin position="236"/>
        <end position="256"/>
    </location>
</feature>
<dbReference type="EMBL" id="VMRJ01000002">
    <property type="protein sequence ID" value="TVT41821.1"/>
    <property type="molecule type" value="Genomic_DNA"/>
</dbReference>
<gene>
    <name evidence="3" type="ORF">FNT36_10385</name>
</gene>
<reference evidence="3 4" key="1">
    <citation type="submission" date="2019-07" db="EMBL/GenBank/DDBJ databases">
        <title>Hymenobacter sp. straun FUR1 Genome sequencing and assembly.</title>
        <authorList>
            <person name="Chhetri G."/>
        </authorList>
    </citation>
    <scope>NUCLEOTIDE SEQUENCE [LARGE SCALE GENOMIC DNA]</scope>
    <source>
        <strain evidence="3 4">Fur1</strain>
    </source>
</reference>
<keyword evidence="1" id="KW-0472">Membrane</keyword>
<dbReference type="RefSeq" id="WP_144847167.1">
    <property type="nucleotide sequence ID" value="NZ_VMRJ01000002.1"/>
</dbReference>
<comment type="caution">
    <text evidence="3">The sequence shown here is derived from an EMBL/GenBank/DDBJ whole genome shotgun (WGS) entry which is preliminary data.</text>
</comment>
<accession>A0A558BZ99</accession>
<keyword evidence="1" id="KW-1133">Transmembrane helix</keyword>
<evidence type="ECO:0000313" key="4">
    <source>
        <dbReference type="Proteomes" id="UP000317624"/>
    </source>
</evidence>
<protein>
    <recommendedName>
        <fullName evidence="2">MoxR-vWA-beta-propeller ternary system domain-containing protein</fullName>
    </recommendedName>
</protein>